<dbReference type="EMBL" id="BK014839">
    <property type="protein sequence ID" value="DAD78101.1"/>
    <property type="molecule type" value="Genomic_DNA"/>
</dbReference>
<protein>
    <submittedName>
        <fullName evidence="1">Uncharacterized protein</fullName>
    </submittedName>
</protein>
<proteinExistence type="predicted"/>
<name>A0A8S5M713_9CAUD</name>
<reference evidence="1" key="1">
    <citation type="journal article" date="2021" name="Proc. Natl. Acad. Sci. U.S.A.">
        <title>A Catalog of Tens of Thousands of Viruses from Human Metagenomes Reveals Hidden Associations with Chronic Diseases.</title>
        <authorList>
            <person name="Tisza M.J."/>
            <person name="Buck C.B."/>
        </authorList>
    </citation>
    <scope>NUCLEOTIDE SEQUENCE</scope>
    <source>
        <strain evidence="1">Ctrgt10</strain>
    </source>
</reference>
<accession>A0A8S5M713</accession>
<organism evidence="1">
    <name type="scientific">Siphoviridae sp. ctrgt10</name>
    <dbReference type="NCBI Taxonomy" id="2826479"/>
    <lineage>
        <taxon>Viruses</taxon>
        <taxon>Duplodnaviria</taxon>
        <taxon>Heunggongvirae</taxon>
        <taxon>Uroviricota</taxon>
        <taxon>Caudoviricetes</taxon>
    </lineage>
</organism>
<sequence length="40" mass="4559">MYILACKLKLFCTLYFYYLNGNITPGEGNLIGDYFDGISN</sequence>
<evidence type="ECO:0000313" key="1">
    <source>
        <dbReference type="EMBL" id="DAD78101.1"/>
    </source>
</evidence>